<dbReference type="PROSITE" id="PS01247">
    <property type="entry name" value="IUNH"/>
    <property type="match status" value="1"/>
</dbReference>
<dbReference type="Pfam" id="PF01156">
    <property type="entry name" value="IU_nuc_hydro"/>
    <property type="match status" value="1"/>
</dbReference>
<protein>
    <recommendedName>
        <fullName evidence="5">Inosine/uridine-preferring nucleoside hydrolase domain-containing protein</fullName>
    </recommendedName>
</protein>
<name>A0A1B6HNS9_9HEMI</name>
<dbReference type="InterPro" id="IPR052775">
    <property type="entry name" value="IUN_hydrolase"/>
</dbReference>
<dbReference type="SUPFAM" id="SSF53590">
    <property type="entry name" value="Nucleoside hydrolase"/>
    <property type="match status" value="1"/>
</dbReference>
<keyword evidence="4" id="KW-0732">Signal</keyword>
<evidence type="ECO:0000256" key="2">
    <source>
        <dbReference type="ARBA" id="ARBA00022801"/>
    </source>
</evidence>
<reference evidence="6" key="1">
    <citation type="submission" date="2015-11" db="EMBL/GenBank/DDBJ databases">
        <title>De novo transcriptome assembly of four potential Pierce s Disease insect vectors from Arizona vineyards.</title>
        <authorList>
            <person name="Tassone E.E."/>
        </authorList>
    </citation>
    <scope>NUCLEOTIDE SEQUENCE</scope>
</reference>
<evidence type="ECO:0000256" key="3">
    <source>
        <dbReference type="ARBA" id="ARBA00023295"/>
    </source>
</evidence>
<feature type="chain" id="PRO_5008584574" description="Inosine/uridine-preferring nucleoside hydrolase domain-containing protein" evidence="4">
    <location>
        <begin position="17"/>
        <end position="348"/>
    </location>
</feature>
<dbReference type="InterPro" id="IPR015910">
    <property type="entry name" value="I/U_nuclsd_hydro_CS"/>
</dbReference>
<organism evidence="6">
    <name type="scientific">Homalodisca liturata</name>
    <dbReference type="NCBI Taxonomy" id="320908"/>
    <lineage>
        <taxon>Eukaryota</taxon>
        <taxon>Metazoa</taxon>
        <taxon>Ecdysozoa</taxon>
        <taxon>Arthropoda</taxon>
        <taxon>Hexapoda</taxon>
        <taxon>Insecta</taxon>
        <taxon>Pterygota</taxon>
        <taxon>Neoptera</taxon>
        <taxon>Paraneoptera</taxon>
        <taxon>Hemiptera</taxon>
        <taxon>Auchenorrhyncha</taxon>
        <taxon>Membracoidea</taxon>
        <taxon>Cicadellidae</taxon>
        <taxon>Cicadellinae</taxon>
        <taxon>Proconiini</taxon>
        <taxon>Homalodisca</taxon>
    </lineage>
</organism>
<dbReference type="InterPro" id="IPR001910">
    <property type="entry name" value="Inosine/uridine_hydrolase_dom"/>
</dbReference>
<proteinExistence type="inferred from homology"/>
<evidence type="ECO:0000256" key="4">
    <source>
        <dbReference type="SAM" id="SignalP"/>
    </source>
</evidence>
<comment type="similarity">
    <text evidence="1">Belongs to the IUNH family.</text>
</comment>
<dbReference type="EMBL" id="GECU01031405">
    <property type="protein sequence ID" value="JAS76301.1"/>
    <property type="molecule type" value="Transcribed_RNA"/>
</dbReference>
<dbReference type="GO" id="GO:0016799">
    <property type="term" value="F:hydrolase activity, hydrolyzing N-glycosyl compounds"/>
    <property type="evidence" value="ECO:0007669"/>
    <property type="project" value="InterPro"/>
</dbReference>
<feature type="signal peptide" evidence="4">
    <location>
        <begin position="1"/>
        <end position="16"/>
    </location>
</feature>
<evidence type="ECO:0000259" key="5">
    <source>
        <dbReference type="Pfam" id="PF01156"/>
    </source>
</evidence>
<dbReference type="InterPro" id="IPR036452">
    <property type="entry name" value="Ribo_hydro-like"/>
</dbReference>
<dbReference type="AlphaFoldDB" id="A0A1B6HNS9"/>
<evidence type="ECO:0000256" key="1">
    <source>
        <dbReference type="ARBA" id="ARBA00009176"/>
    </source>
</evidence>
<keyword evidence="2" id="KW-0378">Hydrolase</keyword>
<dbReference type="PANTHER" id="PTHR46190:SF1">
    <property type="entry name" value="SI:CH211-201H21.5"/>
    <property type="match status" value="1"/>
</dbReference>
<dbReference type="Gene3D" id="3.90.245.10">
    <property type="entry name" value="Ribonucleoside hydrolase-like"/>
    <property type="match status" value="1"/>
</dbReference>
<gene>
    <name evidence="6" type="ORF">g.8172</name>
</gene>
<feature type="domain" description="Inosine/uridine-preferring nucleoside hydrolase" evidence="5">
    <location>
        <begin position="20"/>
        <end position="320"/>
    </location>
</feature>
<evidence type="ECO:0000313" key="6">
    <source>
        <dbReference type="EMBL" id="JAS76301.1"/>
    </source>
</evidence>
<dbReference type="PANTHER" id="PTHR46190">
    <property type="entry name" value="SI:CH211-201H21.5-RELATED"/>
    <property type="match status" value="1"/>
</dbReference>
<accession>A0A1B6HNS9</accession>
<sequence length="348" mass="37638">MFLPVILVLSISWALAIEKVIIDADPGVDDAVAILTTLGDPNVQVLGITCVRGNSNIKATAVNALNTISVSGMKIKPKVVAGSDTGLLYTPPTNGWFGSDGFENLTLPNPPPKTDWIGIKPHSAAFIARHVKLYPGEITLITIGPLTNVAIALHLNPNLLQQLKKIIVLGGSISGNGNIVPGVEFNFYMDPNAARFLLDQAHSSGTVLTLIPLETIASHDLTQTWRWNTLAKIQNPAVDFLNKIEGAQQQKHPQTVYTPHDTFATAVLLSSKFVTKTQKLYGFVENKSNKTSGALVVDYFNLTGNQANLEVVTDVSNDVIKQLMFDNLSNLVYKAGANVSEYTDYTET</sequence>
<keyword evidence="3" id="KW-0326">Glycosidase</keyword>